<dbReference type="EMBL" id="AP022822">
    <property type="protein sequence ID" value="BCA86191.1"/>
    <property type="molecule type" value="Genomic_DNA"/>
</dbReference>
<feature type="transmembrane region" description="Helical" evidence="1">
    <location>
        <begin position="6"/>
        <end position="24"/>
    </location>
</feature>
<keyword evidence="1" id="KW-1133">Transmembrane helix</keyword>
<dbReference type="AlphaFoldDB" id="A0A679IN00"/>
<sequence>MLAAILIGVLIFFDIIMAFTLGLAGKPHKNIILENTLPKEVINDSEVKTLAKKYRVSLWQIAGIFSVLNLSLLFTQYESILMTLFWLLLLVPMGLFYGIEISYIRQMAQLKAKKGWQLPVSPTLIDTKLTIMKNKKALGFSYLVPAFLLTLLLVFAMFKIQNDGALIFSVSVCIGWLISFLLWYGIRRLPVAAPTSNERINRAYNDLTKHDWSIVAVGTSYMIILAMAMPFLASQLKGIWVQVIIWALLILICSLSGLLVWYLIRLRKKQDALLAQVEQYRYQGEDQYWRFGVYNNPSDHRLMIPDRIGLNITMNLGRPAGKIFMSAIGLLVIGILFATLIPIYIMDFNKEPFQAELKESTLVLKAPFATTSTIALAAIQEVTLTDSLKGSVERTSGYGGDNYNTGYYVVNDKKATLYLDKRSKPFLKISTKNRDYYFTFKQPKATKQLYQKLQKTIK</sequence>
<dbReference type="InterPro" id="IPR027783">
    <property type="entry name" value="Bacterial_PH-related"/>
</dbReference>
<feature type="transmembrane region" description="Helical" evidence="1">
    <location>
        <begin position="58"/>
        <end position="77"/>
    </location>
</feature>
<evidence type="ECO:0000313" key="3">
    <source>
        <dbReference type="EMBL" id="BCA86191.1"/>
    </source>
</evidence>
<evidence type="ECO:0000256" key="1">
    <source>
        <dbReference type="SAM" id="Phobius"/>
    </source>
</evidence>
<dbReference type="Pfam" id="PF10882">
    <property type="entry name" value="bPH_5"/>
    <property type="match status" value="1"/>
</dbReference>
<feature type="transmembrane region" description="Helical" evidence="1">
    <location>
        <begin position="239"/>
        <end position="264"/>
    </location>
</feature>
<organism evidence="3 4">
    <name type="scientific">Enterococcus saigonensis</name>
    <dbReference type="NCBI Taxonomy" id="1805431"/>
    <lineage>
        <taxon>Bacteria</taxon>
        <taxon>Bacillati</taxon>
        <taxon>Bacillota</taxon>
        <taxon>Bacilli</taxon>
        <taxon>Lactobacillales</taxon>
        <taxon>Enterococcaceae</taxon>
        <taxon>Enterococcus</taxon>
    </lineage>
</organism>
<dbReference type="Proteomes" id="UP000502998">
    <property type="component" value="Chromosome"/>
</dbReference>
<accession>A0A679IN00</accession>
<feature type="transmembrane region" description="Helical" evidence="1">
    <location>
        <begin position="83"/>
        <end position="104"/>
    </location>
</feature>
<feature type="transmembrane region" description="Helical" evidence="1">
    <location>
        <begin position="212"/>
        <end position="233"/>
    </location>
</feature>
<keyword evidence="1" id="KW-0812">Transmembrane</keyword>
<dbReference type="KEGG" id="esg:EsVE80_17140"/>
<feature type="domain" description="Bacterial Pleckstrin homology" evidence="2">
    <location>
        <begin position="355"/>
        <end position="449"/>
    </location>
</feature>
<evidence type="ECO:0000313" key="4">
    <source>
        <dbReference type="Proteomes" id="UP000502998"/>
    </source>
</evidence>
<evidence type="ECO:0000259" key="2">
    <source>
        <dbReference type="Pfam" id="PF10882"/>
    </source>
</evidence>
<keyword evidence="4" id="KW-1185">Reference proteome</keyword>
<feature type="transmembrane region" description="Helical" evidence="1">
    <location>
        <begin position="323"/>
        <end position="345"/>
    </location>
</feature>
<reference evidence="3 4" key="1">
    <citation type="submission" date="2020-02" db="EMBL/GenBank/DDBJ databases">
        <title>Characterization of vanA genotype vancomycin-resistant Enterococcus saigonensis VE80.</title>
        <authorList>
            <person name="Harada T."/>
            <person name="Motooka D."/>
            <person name="Nakamura S."/>
            <person name="Yamamoto Y."/>
            <person name="Kawahara R."/>
            <person name="Kawatsu K."/>
        </authorList>
    </citation>
    <scope>NUCLEOTIDE SEQUENCE [LARGE SCALE GENOMIC DNA]</scope>
    <source>
        <strain evidence="3 4">VE80</strain>
    </source>
</reference>
<protein>
    <recommendedName>
        <fullName evidence="2">Bacterial Pleckstrin homology domain-containing protein</fullName>
    </recommendedName>
</protein>
<proteinExistence type="predicted"/>
<feature type="transmembrane region" description="Helical" evidence="1">
    <location>
        <begin position="137"/>
        <end position="158"/>
    </location>
</feature>
<gene>
    <name evidence="3" type="ORF">EsVE80_17140</name>
</gene>
<keyword evidence="1" id="KW-0472">Membrane</keyword>
<name>A0A679IN00_9ENTE</name>
<feature type="transmembrane region" description="Helical" evidence="1">
    <location>
        <begin position="164"/>
        <end position="186"/>
    </location>
</feature>